<dbReference type="Pfam" id="PF00106">
    <property type="entry name" value="adh_short"/>
    <property type="match status" value="1"/>
</dbReference>
<dbReference type="SUPFAM" id="SSF51735">
    <property type="entry name" value="NAD(P)-binding Rossmann-fold domains"/>
    <property type="match status" value="1"/>
</dbReference>
<dbReference type="PANTHER" id="PTHR42760">
    <property type="entry name" value="SHORT-CHAIN DEHYDROGENASES/REDUCTASES FAMILY MEMBER"/>
    <property type="match status" value="1"/>
</dbReference>
<dbReference type="AlphaFoldDB" id="A0A2T0QED3"/>
<dbReference type="FunFam" id="3.40.50.720:FF:000084">
    <property type="entry name" value="Short-chain dehydrogenase reductase"/>
    <property type="match status" value="1"/>
</dbReference>
<feature type="region of interest" description="Disordered" evidence="4">
    <location>
        <begin position="227"/>
        <end position="256"/>
    </location>
</feature>
<dbReference type="Proteomes" id="UP000237846">
    <property type="component" value="Unassembled WGS sequence"/>
</dbReference>
<dbReference type="PRINTS" id="PR00081">
    <property type="entry name" value="GDHRDH"/>
</dbReference>
<dbReference type="PROSITE" id="PS00061">
    <property type="entry name" value="ADH_SHORT"/>
    <property type="match status" value="1"/>
</dbReference>
<comment type="similarity">
    <text evidence="1 3">Belongs to the short-chain dehydrogenases/reductases (SDR) family.</text>
</comment>
<evidence type="ECO:0000256" key="1">
    <source>
        <dbReference type="ARBA" id="ARBA00006484"/>
    </source>
</evidence>
<dbReference type="OrthoDB" id="4133661at2"/>
<gene>
    <name evidence="5" type="ORF">CLV72_101880</name>
</gene>
<organism evidence="5 6">
    <name type="scientific">Allonocardiopsis opalescens</name>
    <dbReference type="NCBI Taxonomy" id="1144618"/>
    <lineage>
        <taxon>Bacteria</taxon>
        <taxon>Bacillati</taxon>
        <taxon>Actinomycetota</taxon>
        <taxon>Actinomycetes</taxon>
        <taxon>Streptosporangiales</taxon>
        <taxon>Allonocardiopsis</taxon>
    </lineage>
</organism>
<reference evidence="5 6" key="1">
    <citation type="submission" date="2018-03" db="EMBL/GenBank/DDBJ databases">
        <title>Genomic Encyclopedia of Archaeal and Bacterial Type Strains, Phase II (KMG-II): from individual species to whole genera.</title>
        <authorList>
            <person name="Goeker M."/>
        </authorList>
    </citation>
    <scope>NUCLEOTIDE SEQUENCE [LARGE SCALE GENOMIC DNA]</scope>
    <source>
        <strain evidence="5 6">DSM 45601</strain>
    </source>
</reference>
<evidence type="ECO:0000313" key="6">
    <source>
        <dbReference type="Proteomes" id="UP000237846"/>
    </source>
</evidence>
<dbReference type="RefSeq" id="WP_106239551.1">
    <property type="nucleotide sequence ID" value="NZ_PVZC01000001.1"/>
</dbReference>
<dbReference type="PANTHER" id="PTHR42760:SF133">
    <property type="entry name" value="3-OXOACYL-[ACYL-CARRIER-PROTEIN] REDUCTASE"/>
    <property type="match status" value="1"/>
</dbReference>
<dbReference type="InterPro" id="IPR002347">
    <property type="entry name" value="SDR_fam"/>
</dbReference>
<evidence type="ECO:0000313" key="5">
    <source>
        <dbReference type="EMBL" id="PRY02278.1"/>
    </source>
</evidence>
<accession>A0A2T0QED3</accession>
<protein>
    <submittedName>
        <fullName evidence="5">Short-subunit dehydrogenase</fullName>
    </submittedName>
</protein>
<dbReference type="InterPro" id="IPR036291">
    <property type="entry name" value="NAD(P)-bd_dom_sf"/>
</dbReference>
<dbReference type="InterPro" id="IPR020904">
    <property type="entry name" value="Sc_DH/Rdtase_CS"/>
</dbReference>
<evidence type="ECO:0000256" key="3">
    <source>
        <dbReference type="RuleBase" id="RU000363"/>
    </source>
</evidence>
<evidence type="ECO:0000256" key="2">
    <source>
        <dbReference type="ARBA" id="ARBA00023002"/>
    </source>
</evidence>
<dbReference type="GO" id="GO:0016616">
    <property type="term" value="F:oxidoreductase activity, acting on the CH-OH group of donors, NAD or NADP as acceptor"/>
    <property type="evidence" value="ECO:0007669"/>
    <property type="project" value="TreeGrafter"/>
</dbReference>
<dbReference type="EMBL" id="PVZC01000001">
    <property type="protein sequence ID" value="PRY02278.1"/>
    <property type="molecule type" value="Genomic_DNA"/>
</dbReference>
<dbReference type="Gene3D" id="3.40.50.720">
    <property type="entry name" value="NAD(P)-binding Rossmann-like Domain"/>
    <property type="match status" value="1"/>
</dbReference>
<sequence>MTRPTALITGGAGGIGAATAVRLAARGHRVAIADIDAARGVELAERIGGLFLPADIASPEDNERTVAAAVAAFGRLDAVVLNAGVAGRCGFHDFSVAAYRETMAIDLDGAVYGMNACLPRLREQGGGSIAVVSSLAGLTPSPDPFYSAAKHALIGLVGSAALLYAADGVRVNAVCPGVTDTPLISAFRAELLGAGILAAEPDEIAACVEAVLESEGTGEAWVVQAGRPGTRVPRPDLPVAGVGAAGRHRPAGPPQP</sequence>
<proteinExistence type="inferred from homology"/>
<dbReference type="CDD" id="cd05233">
    <property type="entry name" value="SDR_c"/>
    <property type="match status" value="1"/>
</dbReference>
<comment type="caution">
    <text evidence="5">The sequence shown here is derived from an EMBL/GenBank/DDBJ whole genome shotgun (WGS) entry which is preliminary data.</text>
</comment>
<keyword evidence="2" id="KW-0560">Oxidoreductase</keyword>
<keyword evidence="6" id="KW-1185">Reference proteome</keyword>
<dbReference type="PRINTS" id="PR00080">
    <property type="entry name" value="SDRFAMILY"/>
</dbReference>
<evidence type="ECO:0000256" key="4">
    <source>
        <dbReference type="SAM" id="MobiDB-lite"/>
    </source>
</evidence>
<name>A0A2T0QED3_9ACTN</name>